<protein>
    <submittedName>
        <fullName evidence="1">Uncharacterized protein</fullName>
    </submittedName>
</protein>
<sequence>MAVFMHKQKADVVSVQVESHLIYLVPQLVNSVLLKNRALAILRKVLAYPDLFDVDCPDNLEENPWKTHARRSARFTWSCRLP</sequence>
<dbReference type="Proteomes" id="UP000053989">
    <property type="component" value="Unassembled WGS sequence"/>
</dbReference>
<evidence type="ECO:0000313" key="2">
    <source>
        <dbReference type="Proteomes" id="UP000053989"/>
    </source>
</evidence>
<name>A0A0C3ADL9_9AGAM</name>
<evidence type="ECO:0000313" key="1">
    <source>
        <dbReference type="EMBL" id="KIM63027.1"/>
    </source>
</evidence>
<keyword evidence="2" id="KW-1185">Reference proteome</keyword>
<organism evidence="1 2">
    <name type="scientific">Scleroderma citrinum Foug A</name>
    <dbReference type="NCBI Taxonomy" id="1036808"/>
    <lineage>
        <taxon>Eukaryota</taxon>
        <taxon>Fungi</taxon>
        <taxon>Dikarya</taxon>
        <taxon>Basidiomycota</taxon>
        <taxon>Agaricomycotina</taxon>
        <taxon>Agaricomycetes</taxon>
        <taxon>Agaricomycetidae</taxon>
        <taxon>Boletales</taxon>
        <taxon>Sclerodermatineae</taxon>
        <taxon>Sclerodermataceae</taxon>
        <taxon>Scleroderma</taxon>
    </lineage>
</organism>
<dbReference type="HOGENOM" id="CLU_2559652_0_0_1"/>
<dbReference type="EMBL" id="KN822038">
    <property type="protein sequence ID" value="KIM63027.1"/>
    <property type="molecule type" value="Genomic_DNA"/>
</dbReference>
<dbReference type="AlphaFoldDB" id="A0A0C3ADL9"/>
<accession>A0A0C3ADL9</accession>
<reference evidence="1 2" key="1">
    <citation type="submission" date="2014-04" db="EMBL/GenBank/DDBJ databases">
        <authorList>
            <consortium name="DOE Joint Genome Institute"/>
            <person name="Kuo A."/>
            <person name="Kohler A."/>
            <person name="Nagy L.G."/>
            <person name="Floudas D."/>
            <person name="Copeland A."/>
            <person name="Barry K.W."/>
            <person name="Cichocki N."/>
            <person name="Veneault-Fourrey C."/>
            <person name="LaButti K."/>
            <person name="Lindquist E.A."/>
            <person name="Lipzen A."/>
            <person name="Lundell T."/>
            <person name="Morin E."/>
            <person name="Murat C."/>
            <person name="Sun H."/>
            <person name="Tunlid A."/>
            <person name="Henrissat B."/>
            <person name="Grigoriev I.V."/>
            <person name="Hibbett D.S."/>
            <person name="Martin F."/>
            <person name="Nordberg H.P."/>
            <person name="Cantor M.N."/>
            <person name="Hua S.X."/>
        </authorList>
    </citation>
    <scope>NUCLEOTIDE SEQUENCE [LARGE SCALE GENOMIC DNA]</scope>
    <source>
        <strain evidence="1 2">Foug A</strain>
    </source>
</reference>
<gene>
    <name evidence="1" type="ORF">SCLCIDRAFT_774135</name>
</gene>
<reference evidence="2" key="2">
    <citation type="submission" date="2015-01" db="EMBL/GenBank/DDBJ databases">
        <title>Evolutionary Origins and Diversification of the Mycorrhizal Mutualists.</title>
        <authorList>
            <consortium name="DOE Joint Genome Institute"/>
            <consortium name="Mycorrhizal Genomics Consortium"/>
            <person name="Kohler A."/>
            <person name="Kuo A."/>
            <person name="Nagy L.G."/>
            <person name="Floudas D."/>
            <person name="Copeland A."/>
            <person name="Barry K.W."/>
            <person name="Cichocki N."/>
            <person name="Veneault-Fourrey C."/>
            <person name="LaButti K."/>
            <person name="Lindquist E.A."/>
            <person name="Lipzen A."/>
            <person name="Lundell T."/>
            <person name="Morin E."/>
            <person name="Murat C."/>
            <person name="Riley R."/>
            <person name="Ohm R."/>
            <person name="Sun H."/>
            <person name="Tunlid A."/>
            <person name="Henrissat B."/>
            <person name="Grigoriev I.V."/>
            <person name="Hibbett D.S."/>
            <person name="Martin F."/>
        </authorList>
    </citation>
    <scope>NUCLEOTIDE SEQUENCE [LARGE SCALE GENOMIC DNA]</scope>
    <source>
        <strain evidence="2">Foug A</strain>
    </source>
</reference>
<dbReference type="InParanoid" id="A0A0C3ADL9"/>
<proteinExistence type="predicted"/>